<reference evidence="1" key="1">
    <citation type="submission" date="2023-04" db="EMBL/GenBank/DDBJ databases">
        <title>A chromosome-level genome assembly of the parasitoid wasp Eretmocerus hayati.</title>
        <authorList>
            <person name="Zhong Y."/>
            <person name="Liu S."/>
            <person name="Liu Y."/>
        </authorList>
    </citation>
    <scope>NUCLEOTIDE SEQUENCE</scope>
    <source>
        <strain evidence="1">ZJU_SS_LIU_2023</strain>
    </source>
</reference>
<evidence type="ECO:0000313" key="2">
    <source>
        <dbReference type="Proteomes" id="UP001239111"/>
    </source>
</evidence>
<accession>A0ACC2PZQ2</accession>
<dbReference type="EMBL" id="CM056741">
    <property type="protein sequence ID" value="KAJ8688381.1"/>
    <property type="molecule type" value="Genomic_DNA"/>
</dbReference>
<comment type="caution">
    <text evidence="1">The sequence shown here is derived from an EMBL/GenBank/DDBJ whole genome shotgun (WGS) entry which is preliminary data.</text>
</comment>
<sequence>MTTTIARHASKKTSRSINPTLSLFGNHTDGDFDQTTNYGLLYAEENSVIEGIGHFEHFVRICQQESTVISPRHSRFNTEKSSHVSHNTPRPDPEKLDKTKSEGSEGDNSPKYYNSSHSDNFTKDKLSGFKRTQRHTDLMESTNKTSEYQNIETESSTPDEDSDEKCDDERIEKVINVTPSQSPVEPYEKDEANKMMTLYCGDRDSEHDPLIFSRSSSLGSLSGYEQQAVDVYGDSVANNFSHQTSDFVPPNEITDSTALLMPSNSFCNRDGKFVKKRSFQKSDPESNTSAQELLTNSIFEDEIAIFKEESTPIEFQSVAASSLSSLTIEDDECSTKHDLAASRGKARNMIARGPHSISNALDFDDAARKNRCQDALMEKVNYFCVDEEKILDEYVRKGIAKVTKRRADELSSADSRIQDEHESKGLQWKDSTEDACHSGNVASFLDENSDLTVEEEELLDECIRRGIAKVTRQNLNDVAPVSLRNNFSKVDQNKCEPNRCESDDENEVKIS</sequence>
<protein>
    <submittedName>
        <fullName evidence="1">Uncharacterized protein</fullName>
    </submittedName>
</protein>
<keyword evidence="2" id="KW-1185">Reference proteome</keyword>
<gene>
    <name evidence="1" type="ORF">QAD02_024176</name>
</gene>
<evidence type="ECO:0000313" key="1">
    <source>
        <dbReference type="EMBL" id="KAJ8688381.1"/>
    </source>
</evidence>
<name>A0ACC2PZQ2_9HYME</name>
<proteinExistence type="predicted"/>
<dbReference type="Proteomes" id="UP001239111">
    <property type="component" value="Chromosome 1"/>
</dbReference>
<organism evidence="1 2">
    <name type="scientific">Eretmocerus hayati</name>
    <dbReference type="NCBI Taxonomy" id="131215"/>
    <lineage>
        <taxon>Eukaryota</taxon>
        <taxon>Metazoa</taxon>
        <taxon>Ecdysozoa</taxon>
        <taxon>Arthropoda</taxon>
        <taxon>Hexapoda</taxon>
        <taxon>Insecta</taxon>
        <taxon>Pterygota</taxon>
        <taxon>Neoptera</taxon>
        <taxon>Endopterygota</taxon>
        <taxon>Hymenoptera</taxon>
        <taxon>Apocrita</taxon>
        <taxon>Proctotrupomorpha</taxon>
        <taxon>Chalcidoidea</taxon>
        <taxon>Aphelinidae</taxon>
        <taxon>Aphelininae</taxon>
        <taxon>Eretmocerus</taxon>
    </lineage>
</organism>